<name>A0ACB9TM58_HOLOL</name>
<dbReference type="EMBL" id="CM043016">
    <property type="protein sequence ID" value="KAI4467770.1"/>
    <property type="molecule type" value="Genomic_DNA"/>
</dbReference>
<reference evidence="1" key="1">
    <citation type="submission" date="2022-04" db="EMBL/GenBank/DDBJ databases">
        <title>Chromosome-scale genome assembly of Holotrichia oblita Faldermann.</title>
        <authorList>
            <person name="Rongchong L."/>
        </authorList>
    </citation>
    <scope>NUCLEOTIDE SEQUENCE</scope>
    <source>
        <strain evidence="1">81SQS9</strain>
    </source>
</reference>
<protein>
    <submittedName>
        <fullName evidence="1">Enhancer of polycomb</fullName>
    </submittedName>
</protein>
<sequence length="1117" mass="127047">MSKLSFRARALDASKPMPIYMAEELPDLPDYSAINRAVPQMPSGMEKEEECEHHLQRAICAGLIIPTPEVSEIPDPQKHDKLYPANYKQPRQLIHMQLCISLAFTMEQDIPDYDMDSDDERWLDSQAKRIELTPLKFEEMMDRLEKSSGQTVVTLNEAKALLKEDDDLIIAVFDYWLNKRLKLQHPLILSVKTEHRAGTAVNNPYLAFRRRTEKMQTRKNRKNDETSYEKMLKLRRDLSRAVTLLELVKRREKIKREYVHLTVEVFEKRYQAKDFSGAIMAEVSLKTSRPAFTPIFQNHYSNQSWTNKAILKDEIIPRKEKRQYKKRKHKSLGHNRVGSLGTGGLEGVAALSSDEEPLPQPSSEPEEVDDEGQFAFRRNKLCSYHMPKPLGNWPWCSKEENGLADKKYRYTLTTLSNPKRCIGFARRRMGRGGRVILDRLSPEQDDYWRTMDFTVFDSHKTNLTNHKILVKEEIDTNSFTFAGSNIYANSSNYNLKTPDRSVIAGYSDSLRTSIGDSFSESDFKCKQESADVQDDTFYAQEVKDYLHNTDDMVEFVRSVQRDWLHFRPKTPPPDYEPPCYMLPPEDPTFIPSANMPFSLELRLADNSSSSNILLDSSTFVTAPFLSDDFTLDLPEVPVTDTRQSNDTTNVQTGINLNVNVGLNTLNTNTNNTSSGSFIQSVNLNDSLSLSVDFCNDDEMTTHTPMLVEDVNDRTFVGCSKFTVTDINGSAGTSSNKYKQLLSHSSTLTSPKLNSVNVVSDFRQRSSVDCTAVSNANGLIAQFGMDVSPGVRTNNKLQPYAYSGEVGNSNTLSLHTSAHTVTLNSHSANIVEIPMSNDSDAVPNKSIAAQCETNTAPTNNKNKTIVRKNNLVMEEVVDTRQTLAMDKMMAVFDDFQQHLNTEQDIREEIRNIVREIEKHAREILTTLQVIHQEDGLQLISSGCLKAREQFEKKIREAYGRLSSLIPVGQYYRYNDHWKFVTQRLCFLAALVVFLEVGILLSKETAAEILGVKTDQLKGFHLDLEDYLMGVLQLTTELSRFAINSVTNGDYDRPLQISRFVAEINAGFRVLNLKNDSLRKRFDVLKYDVKKIEEVVYDLTIRGLKNSQADAAQKPMEDN</sequence>
<proteinExistence type="predicted"/>
<evidence type="ECO:0000313" key="2">
    <source>
        <dbReference type="Proteomes" id="UP001056778"/>
    </source>
</evidence>
<organism evidence="1 2">
    <name type="scientific">Holotrichia oblita</name>
    <name type="common">Chafer beetle</name>
    <dbReference type="NCBI Taxonomy" id="644536"/>
    <lineage>
        <taxon>Eukaryota</taxon>
        <taxon>Metazoa</taxon>
        <taxon>Ecdysozoa</taxon>
        <taxon>Arthropoda</taxon>
        <taxon>Hexapoda</taxon>
        <taxon>Insecta</taxon>
        <taxon>Pterygota</taxon>
        <taxon>Neoptera</taxon>
        <taxon>Endopterygota</taxon>
        <taxon>Coleoptera</taxon>
        <taxon>Polyphaga</taxon>
        <taxon>Scarabaeiformia</taxon>
        <taxon>Scarabaeidae</taxon>
        <taxon>Melolonthinae</taxon>
        <taxon>Holotrichia</taxon>
    </lineage>
</organism>
<gene>
    <name evidence="1" type="ORF">MML48_2g00014823</name>
</gene>
<comment type="caution">
    <text evidence="1">The sequence shown here is derived from an EMBL/GenBank/DDBJ whole genome shotgun (WGS) entry which is preliminary data.</text>
</comment>
<accession>A0ACB9TM58</accession>
<dbReference type="Proteomes" id="UP001056778">
    <property type="component" value="Chromosome 2"/>
</dbReference>
<keyword evidence="2" id="KW-1185">Reference proteome</keyword>
<evidence type="ECO:0000313" key="1">
    <source>
        <dbReference type="EMBL" id="KAI4467770.1"/>
    </source>
</evidence>